<dbReference type="EMBL" id="ATAX01000035">
    <property type="protein sequence ID" value="EWM52551.1"/>
    <property type="molecule type" value="Genomic_DNA"/>
</dbReference>
<gene>
    <name evidence="2" type="ORF">RF007C_08415</name>
</gene>
<dbReference type="RefSeq" id="WP_037301056.1">
    <property type="nucleotide sequence ID" value="NZ_ATAX01000035.1"/>
</dbReference>
<dbReference type="OrthoDB" id="1822921at2"/>
<name>W7UBS2_RUMFL</name>
<reference evidence="2 3" key="1">
    <citation type="journal article" date="2014" name="PLoS ONE">
        <title>Rumen cellulosomics: divergent fiber-degrading strategies revealed by comparative genome-wide analysis of six ruminococcal strains.</title>
        <authorList>
            <person name="Dassa B."/>
            <person name="Borovok I."/>
            <person name="Ruimy-Israeli V."/>
            <person name="Lamed R."/>
            <person name="Flint H.J."/>
            <person name="Duncan S.H."/>
            <person name="Henrissat B."/>
            <person name="Coutinho P."/>
            <person name="Morrison M."/>
            <person name="Mosoni P."/>
            <person name="Yeoman C.J."/>
            <person name="White B.A."/>
            <person name="Bayer E.A."/>
        </authorList>
    </citation>
    <scope>NUCLEOTIDE SEQUENCE [LARGE SCALE GENOMIC DNA]</scope>
    <source>
        <strain evidence="2 3">007c</strain>
    </source>
</reference>
<organism evidence="2 3">
    <name type="scientific">Ruminococcus flavefaciens 007c</name>
    <dbReference type="NCBI Taxonomy" id="1341157"/>
    <lineage>
        <taxon>Bacteria</taxon>
        <taxon>Bacillati</taxon>
        <taxon>Bacillota</taxon>
        <taxon>Clostridia</taxon>
        <taxon>Eubacteriales</taxon>
        <taxon>Oscillospiraceae</taxon>
        <taxon>Ruminococcus</taxon>
    </lineage>
</organism>
<comment type="caution">
    <text evidence="2">The sequence shown here is derived from an EMBL/GenBank/DDBJ whole genome shotgun (WGS) entry which is preliminary data.</text>
</comment>
<feature type="transmembrane region" description="Helical" evidence="1">
    <location>
        <begin position="100"/>
        <end position="126"/>
    </location>
</feature>
<sequence length="127" mass="13903">MKCETCGSKLSGMQPNCPFCGTPDPQFVRRYGAYPPPPSQRNIPPQNIYRPPYQPIMPTYSKENEPAEAAIIIFSIICPLVGFIYGLISLSHGEIRAGKTYLAVSAITFAAFILFIVLIAFMAAALT</sequence>
<feature type="transmembrane region" description="Helical" evidence="1">
    <location>
        <begin position="69"/>
        <end position="88"/>
    </location>
</feature>
<keyword evidence="1" id="KW-0812">Transmembrane</keyword>
<keyword evidence="1" id="KW-1133">Transmembrane helix</keyword>
<keyword evidence="1" id="KW-0472">Membrane</keyword>
<keyword evidence="3" id="KW-1185">Reference proteome</keyword>
<dbReference type="Proteomes" id="UP000019365">
    <property type="component" value="Unassembled WGS sequence"/>
</dbReference>
<evidence type="ECO:0000313" key="3">
    <source>
        <dbReference type="Proteomes" id="UP000019365"/>
    </source>
</evidence>
<dbReference type="PATRIC" id="fig|1341157.4.peg.2926"/>
<proteinExistence type="predicted"/>
<protein>
    <submittedName>
        <fullName evidence="2">Uncharacterized protein</fullName>
    </submittedName>
</protein>
<dbReference type="AlphaFoldDB" id="W7UBS2"/>
<evidence type="ECO:0000313" key="2">
    <source>
        <dbReference type="EMBL" id="EWM52551.1"/>
    </source>
</evidence>
<evidence type="ECO:0000256" key="1">
    <source>
        <dbReference type="SAM" id="Phobius"/>
    </source>
</evidence>
<accession>W7UBS2</accession>